<reference evidence="2" key="1">
    <citation type="submission" date="2021-07" db="EMBL/GenBank/DDBJ databases">
        <authorList>
            <person name="Durling M."/>
        </authorList>
    </citation>
    <scope>NUCLEOTIDE SEQUENCE</scope>
</reference>
<feature type="compositionally biased region" description="Polar residues" evidence="1">
    <location>
        <begin position="71"/>
        <end position="86"/>
    </location>
</feature>
<feature type="compositionally biased region" description="Polar residues" evidence="1">
    <location>
        <begin position="172"/>
        <end position="183"/>
    </location>
</feature>
<feature type="compositionally biased region" description="Basic and acidic residues" evidence="1">
    <location>
        <begin position="158"/>
        <end position="171"/>
    </location>
</feature>
<evidence type="ECO:0000313" key="3">
    <source>
        <dbReference type="Proteomes" id="UP000701801"/>
    </source>
</evidence>
<organism evidence="2 3">
    <name type="scientific">Hymenoscyphus albidus</name>
    <dbReference type="NCBI Taxonomy" id="595503"/>
    <lineage>
        <taxon>Eukaryota</taxon>
        <taxon>Fungi</taxon>
        <taxon>Dikarya</taxon>
        <taxon>Ascomycota</taxon>
        <taxon>Pezizomycotina</taxon>
        <taxon>Leotiomycetes</taxon>
        <taxon>Helotiales</taxon>
        <taxon>Helotiaceae</taxon>
        <taxon>Hymenoscyphus</taxon>
    </lineage>
</organism>
<comment type="caution">
    <text evidence="2">The sequence shown here is derived from an EMBL/GenBank/DDBJ whole genome shotgun (WGS) entry which is preliminary data.</text>
</comment>
<gene>
    <name evidence="2" type="ORF">HYALB_00007979</name>
</gene>
<name>A0A9N9LFC4_9HELO</name>
<feature type="region of interest" description="Disordered" evidence="1">
    <location>
        <begin position="110"/>
        <end position="183"/>
    </location>
</feature>
<feature type="compositionally biased region" description="Polar residues" evidence="1">
    <location>
        <begin position="130"/>
        <end position="157"/>
    </location>
</feature>
<dbReference type="Proteomes" id="UP000701801">
    <property type="component" value="Unassembled WGS sequence"/>
</dbReference>
<dbReference type="OrthoDB" id="10299372at2759"/>
<sequence length="221" mass="24972">MSSPSASTFPSRQGQNGSALSNTEYNTQDCYYNDMNGHPEYLYHTSTMSFYEHQQPTHTSPEHSTEYSHYANGTPQNFSGSTGYLSPHNYQQNQTPLYTAATVYPASSSMYPPGISDEDIHNPPVHDPSVNRTNPNNSYIVRTSTPAGSSQPRTSGHNWRENDSRSQHRQTDQLSLPPSHQAQRYIESQTTEERIRLGFPRFADWQQEIEYYSHVGSIGGQ</sequence>
<keyword evidence="3" id="KW-1185">Reference proteome</keyword>
<protein>
    <submittedName>
        <fullName evidence="2">Uncharacterized protein</fullName>
    </submittedName>
</protein>
<evidence type="ECO:0000313" key="2">
    <source>
        <dbReference type="EMBL" id="CAG8971587.1"/>
    </source>
</evidence>
<accession>A0A9N9LFC4</accession>
<dbReference type="EMBL" id="CAJVRM010000025">
    <property type="protein sequence ID" value="CAG8971587.1"/>
    <property type="molecule type" value="Genomic_DNA"/>
</dbReference>
<evidence type="ECO:0000256" key="1">
    <source>
        <dbReference type="SAM" id="MobiDB-lite"/>
    </source>
</evidence>
<proteinExistence type="predicted"/>
<feature type="region of interest" description="Disordered" evidence="1">
    <location>
        <begin position="1"/>
        <end position="23"/>
    </location>
</feature>
<dbReference type="AlphaFoldDB" id="A0A9N9LFC4"/>
<feature type="region of interest" description="Disordered" evidence="1">
    <location>
        <begin position="54"/>
        <end position="86"/>
    </location>
</feature>